<evidence type="ECO:0000259" key="3">
    <source>
        <dbReference type="PROSITE" id="PS50103"/>
    </source>
</evidence>
<dbReference type="PROSITE" id="PS50103">
    <property type="entry name" value="ZF_C3H1"/>
    <property type="match status" value="1"/>
</dbReference>
<protein>
    <recommendedName>
        <fullName evidence="3">C3H1-type domain-containing protein</fullName>
    </recommendedName>
</protein>
<accession>A0ABN9TJK0</accession>
<keyword evidence="1" id="KW-0862">Zinc</keyword>
<evidence type="ECO:0000313" key="5">
    <source>
        <dbReference type="Proteomes" id="UP001189429"/>
    </source>
</evidence>
<sequence>MSAMLRVSPQEEFERSGDVDEPIDTSTCGASAQMDSGWIPGCRMACPRDFGAAELGDASTTSLNIMSDASCASGVAQTDTQTIGTQTDEYVDDITCQTCGEVRVPHGCGHWQCTTLTCQPTWYQRFEARKWLAPRTPARTQHEQLSLTRERCVDCRPEGRCLKGACPRYCNFVFRRGTCKHGAKCSFCHLHGRADAPGNFSGKVDGVLDLPWPPSASHVPPPPKSFLTKDKQKYPRYVITSDGMKNDPTECLRGCCSVNEPWKVAYCPDRLTANAPSPQKLAGGSRVLRASPKVGLDASVMLSLYV</sequence>
<reference evidence="4" key="1">
    <citation type="submission" date="2023-10" db="EMBL/GenBank/DDBJ databases">
        <authorList>
            <person name="Chen Y."/>
            <person name="Shah S."/>
            <person name="Dougan E. K."/>
            <person name="Thang M."/>
            <person name="Chan C."/>
        </authorList>
    </citation>
    <scope>NUCLEOTIDE SEQUENCE [LARGE SCALE GENOMIC DNA]</scope>
</reference>
<keyword evidence="5" id="KW-1185">Reference proteome</keyword>
<evidence type="ECO:0000313" key="4">
    <source>
        <dbReference type="EMBL" id="CAK0846114.1"/>
    </source>
</evidence>
<keyword evidence="1" id="KW-0479">Metal-binding</keyword>
<organism evidence="4 5">
    <name type="scientific">Prorocentrum cordatum</name>
    <dbReference type="NCBI Taxonomy" id="2364126"/>
    <lineage>
        <taxon>Eukaryota</taxon>
        <taxon>Sar</taxon>
        <taxon>Alveolata</taxon>
        <taxon>Dinophyceae</taxon>
        <taxon>Prorocentrales</taxon>
        <taxon>Prorocentraceae</taxon>
        <taxon>Prorocentrum</taxon>
    </lineage>
</organism>
<comment type="caution">
    <text evidence="4">The sequence shown here is derived from an EMBL/GenBank/DDBJ whole genome shotgun (WGS) entry which is preliminary data.</text>
</comment>
<dbReference type="Proteomes" id="UP001189429">
    <property type="component" value="Unassembled WGS sequence"/>
</dbReference>
<gene>
    <name evidence="4" type="ORF">PCOR1329_LOCUS39717</name>
</gene>
<proteinExistence type="predicted"/>
<dbReference type="EMBL" id="CAUYUJ010014796">
    <property type="protein sequence ID" value="CAK0846114.1"/>
    <property type="molecule type" value="Genomic_DNA"/>
</dbReference>
<evidence type="ECO:0000256" key="2">
    <source>
        <dbReference type="SAM" id="MobiDB-lite"/>
    </source>
</evidence>
<name>A0ABN9TJK0_9DINO</name>
<evidence type="ECO:0000256" key="1">
    <source>
        <dbReference type="PROSITE-ProRule" id="PRU00723"/>
    </source>
</evidence>
<feature type="domain" description="C3H1-type" evidence="3">
    <location>
        <begin position="164"/>
        <end position="194"/>
    </location>
</feature>
<feature type="zinc finger region" description="C3H1-type" evidence="1">
    <location>
        <begin position="164"/>
        <end position="194"/>
    </location>
</feature>
<keyword evidence="1" id="KW-0863">Zinc-finger</keyword>
<dbReference type="InterPro" id="IPR000571">
    <property type="entry name" value="Znf_CCCH"/>
</dbReference>
<feature type="region of interest" description="Disordered" evidence="2">
    <location>
        <begin position="1"/>
        <end position="30"/>
    </location>
</feature>